<dbReference type="EMBL" id="BJMN01000061">
    <property type="protein sequence ID" value="GEB61624.1"/>
    <property type="molecule type" value="Genomic_DNA"/>
</dbReference>
<comment type="caution">
    <text evidence="2">The sequence shown here is derived from an EMBL/GenBank/DDBJ whole genome shotgun (WGS) entry which is preliminary data.</text>
</comment>
<reference evidence="2 3" key="1">
    <citation type="submission" date="2019-06" db="EMBL/GenBank/DDBJ databases">
        <title>Whole genome shotgun sequence of Streptomyces gardneri NBRC 12865.</title>
        <authorList>
            <person name="Hosoyama A."/>
            <person name="Uohara A."/>
            <person name="Ohji S."/>
            <person name="Ichikawa N."/>
        </authorList>
    </citation>
    <scope>NUCLEOTIDE SEQUENCE [LARGE SCALE GENOMIC DNA]</scope>
    <source>
        <strain evidence="2 3">NBRC 12865</strain>
    </source>
</reference>
<proteinExistence type="predicted"/>
<accession>A0A4Y3RWC9</accession>
<feature type="compositionally biased region" description="Basic residues" evidence="1">
    <location>
        <begin position="123"/>
        <end position="132"/>
    </location>
</feature>
<dbReference type="Proteomes" id="UP000315226">
    <property type="component" value="Unassembled WGS sequence"/>
</dbReference>
<organism evidence="2 3">
    <name type="scientific">Streptomyces gardneri</name>
    <dbReference type="NCBI Taxonomy" id="66892"/>
    <lineage>
        <taxon>Bacteria</taxon>
        <taxon>Bacillati</taxon>
        <taxon>Actinomycetota</taxon>
        <taxon>Actinomycetes</taxon>
        <taxon>Kitasatosporales</taxon>
        <taxon>Streptomycetaceae</taxon>
        <taxon>Streptomyces</taxon>
    </lineage>
</organism>
<feature type="compositionally biased region" description="Low complexity" evidence="1">
    <location>
        <begin position="48"/>
        <end position="69"/>
    </location>
</feature>
<sequence>MLGSLSTSTYVIEESSLTDSVPFRPFAEVLAVRTIPPCCSASYRGAKGTRAASPGRGGAAAEAAGSAADRTAHDRAHNTLRRTAGNAEFRIEVLRFDERRRGRPEKAGRGEGVVRTKWVNARPARKQRSGTL</sequence>
<evidence type="ECO:0000313" key="2">
    <source>
        <dbReference type="EMBL" id="GEB61624.1"/>
    </source>
</evidence>
<evidence type="ECO:0000256" key="1">
    <source>
        <dbReference type="SAM" id="MobiDB-lite"/>
    </source>
</evidence>
<feature type="region of interest" description="Disordered" evidence="1">
    <location>
        <begin position="43"/>
        <end position="74"/>
    </location>
</feature>
<name>A0A4Y3RWC9_9ACTN</name>
<keyword evidence="3" id="KW-1185">Reference proteome</keyword>
<dbReference type="AlphaFoldDB" id="A0A4Y3RWC9"/>
<evidence type="ECO:0000313" key="3">
    <source>
        <dbReference type="Proteomes" id="UP000315226"/>
    </source>
</evidence>
<gene>
    <name evidence="2" type="ORF">SGA01_72290</name>
</gene>
<protein>
    <submittedName>
        <fullName evidence="2">Uncharacterized protein</fullName>
    </submittedName>
</protein>
<feature type="compositionally biased region" description="Basic and acidic residues" evidence="1">
    <location>
        <begin position="100"/>
        <end position="114"/>
    </location>
</feature>
<feature type="region of interest" description="Disordered" evidence="1">
    <location>
        <begin position="100"/>
        <end position="132"/>
    </location>
</feature>